<feature type="transmembrane region" description="Helical" evidence="1">
    <location>
        <begin position="52"/>
        <end position="80"/>
    </location>
</feature>
<protein>
    <submittedName>
        <fullName evidence="2">Uncharacterized protein</fullName>
    </submittedName>
</protein>
<keyword evidence="1" id="KW-0472">Membrane</keyword>
<reference evidence="2 3" key="1">
    <citation type="submission" date="2019-11" db="EMBL/GenBank/DDBJ databases">
        <title>Identification of a novel strain.</title>
        <authorList>
            <person name="Xu Q."/>
            <person name="Wang G."/>
        </authorList>
    </citation>
    <scope>NUCLEOTIDE SEQUENCE [LARGE SCALE GENOMIC DNA]</scope>
    <source>
        <strain evidence="3">xq</strain>
    </source>
</reference>
<keyword evidence="1" id="KW-0812">Transmembrane</keyword>
<keyword evidence="3" id="KW-1185">Reference proteome</keyword>
<dbReference type="RefSeq" id="WP_154740477.1">
    <property type="nucleotide sequence ID" value="NZ_WMBQ01000002.1"/>
</dbReference>
<sequence>MSTSPADTPAAARLANLFGALVMHFFVILATLMGIISVVAGLSAYGRGEADLVGAIFCVVLGGVFSAIGPGFYYLTYVAAPVHAAREARRAALYPGQPWMLHDDWAARKVVDRSSLAVMIFLWIWSGGWCGACAFLWSVNSDKIIAAARDSWGEAVLIVFLPLAGLIGLVCAINATRTWWRYGTSILRIDTLPGILGDRFRGSVIANMPEVVALEALIACERRVWRWTTDEKGRRTKEWRTVTVWSETHAIGRDRLMRSKDGVSIPIEVPLPPDQPACALDDDGAGIQWSLYVRAVEMIGPRFSAHFLIPVYARG</sequence>
<dbReference type="Proteomes" id="UP000440694">
    <property type="component" value="Unassembled WGS sequence"/>
</dbReference>
<feature type="transmembrane region" description="Helical" evidence="1">
    <location>
        <begin position="116"/>
        <end position="137"/>
    </location>
</feature>
<evidence type="ECO:0000313" key="2">
    <source>
        <dbReference type="EMBL" id="MTD95997.1"/>
    </source>
</evidence>
<evidence type="ECO:0000256" key="1">
    <source>
        <dbReference type="SAM" id="Phobius"/>
    </source>
</evidence>
<accession>A0A6I3KQR5</accession>
<dbReference type="EMBL" id="WMBQ01000002">
    <property type="protein sequence ID" value="MTD95997.1"/>
    <property type="molecule type" value="Genomic_DNA"/>
</dbReference>
<feature type="transmembrane region" description="Helical" evidence="1">
    <location>
        <begin position="21"/>
        <end position="46"/>
    </location>
</feature>
<dbReference type="AlphaFoldDB" id="A0A6I3KQR5"/>
<feature type="transmembrane region" description="Helical" evidence="1">
    <location>
        <begin position="157"/>
        <end position="175"/>
    </location>
</feature>
<organism evidence="2 3">
    <name type="scientific">Hyphomicrobium album</name>
    <dbReference type="NCBI Taxonomy" id="2665159"/>
    <lineage>
        <taxon>Bacteria</taxon>
        <taxon>Pseudomonadati</taxon>
        <taxon>Pseudomonadota</taxon>
        <taxon>Alphaproteobacteria</taxon>
        <taxon>Hyphomicrobiales</taxon>
        <taxon>Hyphomicrobiaceae</taxon>
        <taxon>Hyphomicrobium</taxon>
    </lineage>
</organism>
<keyword evidence="1" id="KW-1133">Transmembrane helix</keyword>
<gene>
    <name evidence="2" type="ORF">GIW81_16785</name>
</gene>
<evidence type="ECO:0000313" key="3">
    <source>
        <dbReference type="Proteomes" id="UP000440694"/>
    </source>
</evidence>
<comment type="caution">
    <text evidence="2">The sequence shown here is derived from an EMBL/GenBank/DDBJ whole genome shotgun (WGS) entry which is preliminary data.</text>
</comment>
<name>A0A6I3KQR5_9HYPH</name>
<proteinExistence type="predicted"/>